<keyword evidence="1" id="KW-0378">Hydrolase</keyword>
<dbReference type="PANTHER" id="PTHR24185">
    <property type="entry name" value="CALCIUM-INDEPENDENT PHOSPHOLIPASE A2-GAMMA"/>
    <property type="match status" value="1"/>
</dbReference>
<dbReference type="GO" id="GO:0047499">
    <property type="term" value="F:calcium-independent phospholipase A2 activity"/>
    <property type="evidence" value="ECO:0007669"/>
    <property type="project" value="TreeGrafter"/>
</dbReference>
<keyword evidence="2" id="KW-0442">Lipid degradation</keyword>
<dbReference type="EMBL" id="JAPEUV010000045">
    <property type="protein sequence ID" value="KAJ4336777.1"/>
    <property type="molecule type" value="Genomic_DNA"/>
</dbReference>
<dbReference type="GO" id="GO:0016042">
    <property type="term" value="P:lipid catabolic process"/>
    <property type="evidence" value="ECO:0007669"/>
    <property type="project" value="UniProtKB-KW"/>
</dbReference>
<keyword evidence="4" id="KW-1185">Reference proteome</keyword>
<comment type="caution">
    <text evidence="3">The sequence shown here is derived from an EMBL/GenBank/DDBJ whole genome shotgun (WGS) entry which is preliminary data.</text>
</comment>
<evidence type="ECO:0000256" key="2">
    <source>
        <dbReference type="ARBA" id="ARBA00022963"/>
    </source>
</evidence>
<gene>
    <name evidence="3" type="ORF">N0V87_005170</name>
</gene>
<evidence type="ECO:0000313" key="3">
    <source>
        <dbReference type="EMBL" id="KAJ4336777.1"/>
    </source>
</evidence>
<dbReference type="Proteomes" id="UP001140562">
    <property type="component" value="Unassembled WGS sequence"/>
</dbReference>
<dbReference type="GO" id="GO:0016020">
    <property type="term" value="C:membrane"/>
    <property type="evidence" value="ECO:0007669"/>
    <property type="project" value="TreeGrafter"/>
</dbReference>
<dbReference type="GO" id="GO:0019369">
    <property type="term" value="P:arachidonate metabolic process"/>
    <property type="evidence" value="ECO:0007669"/>
    <property type="project" value="TreeGrafter"/>
</dbReference>
<organism evidence="3 4">
    <name type="scientific">Didymella glomerata</name>
    <dbReference type="NCBI Taxonomy" id="749621"/>
    <lineage>
        <taxon>Eukaryota</taxon>
        <taxon>Fungi</taxon>
        <taxon>Dikarya</taxon>
        <taxon>Ascomycota</taxon>
        <taxon>Pezizomycotina</taxon>
        <taxon>Dothideomycetes</taxon>
        <taxon>Pleosporomycetidae</taxon>
        <taxon>Pleosporales</taxon>
        <taxon>Pleosporineae</taxon>
        <taxon>Didymellaceae</taxon>
        <taxon>Didymella</taxon>
    </lineage>
</organism>
<dbReference type="AlphaFoldDB" id="A0A9W9BZZ1"/>
<dbReference type="SUPFAM" id="SSF52151">
    <property type="entry name" value="FabD/lysophospholipase-like"/>
    <property type="match status" value="1"/>
</dbReference>
<dbReference type="InterPro" id="IPR016035">
    <property type="entry name" value="Acyl_Trfase/lysoPLipase"/>
</dbReference>
<dbReference type="PANTHER" id="PTHR24185:SF1">
    <property type="entry name" value="CALCIUM-INDEPENDENT PHOSPHOLIPASE A2-GAMMA"/>
    <property type="match status" value="1"/>
</dbReference>
<evidence type="ECO:0000313" key="4">
    <source>
        <dbReference type="Proteomes" id="UP001140562"/>
    </source>
</evidence>
<name>A0A9W9BZZ1_9PLEO</name>
<proteinExistence type="predicted"/>
<accession>A0A9W9BZZ1</accession>
<reference evidence="3" key="1">
    <citation type="submission" date="2022-10" db="EMBL/GenBank/DDBJ databases">
        <title>Tapping the CABI collections for fungal endophytes: first genome assemblies for Collariella, Neodidymelliopsis, Ascochyta clinopodiicola, Didymella pomorum, Didymosphaeria variabile, Neocosmospora piperis and Neocucurbitaria cava.</title>
        <authorList>
            <person name="Hill R."/>
        </authorList>
    </citation>
    <scope>NUCLEOTIDE SEQUENCE</scope>
    <source>
        <strain evidence="3">IMI 360193</strain>
    </source>
</reference>
<sequence length="249" mass="28756">MDVPQVGRAATAAPLYFKELKVRQKHGRKGQKYYFSDAGFGELNNPTGVGLQEIETLYPRQTIGAVLNVGTSRSKPDPTPRSVLHIVKKLAGNATDPNIVAKQVAARNLPHHWRFNDDRGIKIELDDWKPNSRFSKGASGSETCQKIRSSFEWWSGQPQNIQWLQECARELVTTRRGRSSDRSRWEQFAVGAHEYRCRHEGCQEESYNSRHQFQSHWENEHEGEAFGEDFEKPKFKRWVYQERPEGQGR</sequence>
<evidence type="ECO:0000256" key="1">
    <source>
        <dbReference type="ARBA" id="ARBA00022801"/>
    </source>
</evidence>
<protein>
    <submittedName>
        <fullName evidence="3">Uncharacterized protein</fullName>
    </submittedName>
</protein>
<keyword evidence="2" id="KW-0443">Lipid metabolism</keyword>
<dbReference type="Gene3D" id="3.40.1090.10">
    <property type="entry name" value="Cytosolic phospholipase A2 catalytic domain"/>
    <property type="match status" value="1"/>
</dbReference>
<dbReference type="OrthoDB" id="626167at2759"/>